<keyword evidence="1" id="KW-0175">Coiled coil</keyword>
<comment type="caution">
    <text evidence="2">The sequence shown here is derived from an EMBL/GenBank/DDBJ whole genome shotgun (WGS) entry which is preliminary data.</text>
</comment>
<name>A0A834PG39_VESPE</name>
<feature type="coiled-coil region" evidence="1">
    <location>
        <begin position="183"/>
        <end position="234"/>
    </location>
</feature>
<dbReference type="Proteomes" id="UP000600918">
    <property type="component" value="Unassembled WGS sequence"/>
</dbReference>
<keyword evidence="3" id="KW-1185">Reference proteome</keyword>
<evidence type="ECO:0000313" key="2">
    <source>
        <dbReference type="EMBL" id="KAF7439168.1"/>
    </source>
</evidence>
<dbReference type="AlphaFoldDB" id="A0A834PG39"/>
<evidence type="ECO:0000313" key="3">
    <source>
        <dbReference type="Proteomes" id="UP000600918"/>
    </source>
</evidence>
<dbReference type="EMBL" id="JACSDY010000001">
    <property type="protein sequence ID" value="KAF7439168.1"/>
    <property type="molecule type" value="Genomic_DNA"/>
</dbReference>
<evidence type="ECO:0000256" key="1">
    <source>
        <dbReference type="SAM" id="Coils"/>
    </source>
</evidence>
<reference evidence="2" key="1">
    <citation type="journal article" date="2020" name="G3 (Bethesda)">
        <title>High-Quality Assemblies for Three Invasive Social Wasps from the &lt;i&gt;Vespula&lt;/i&gt; Genus.</title>
        <authorList>
            <person name="Harrop T.W.R."/>
            <person name="Guhlin J."/>
            <person name="McLaughlin G.M."/>
            <person name="Permina E."/>
            <person name="Stockwell P."/>
            <person name="Gilligan J."/>
            <person name="Le Lec M.F."/>
            <person name="Gruber M.A.M."/>
            <person name="Quinn O."/>
            <person name="Lovegrove M."/>
            <person name="Duncan E.J."/>
            <person name="Remnant E.J."/>
            <person name="Van Eeckhoven J."/>
            <person name="Graham B."/>
            <person name="Knapp R.A."/>
            <person name="Langford K.W."/>
            <person name="Kronenberg Z."/>
            <person name="Press M.O."/>
            <person name="Eacker S.M."/>
            <person name="Wilson-Rankin E.E."/>
            <person name="Purcell J."/>
            <person name="Lester P.J."/>
            <person name="Dearden P.K."/>
        </authorList>
    </citation>
    <scope>NUCLEOTIDE SEQUENCE</scope>
    <source>
        <strain evidence="2">Volc-1</strain>
    </source>
</reference>
<protein>
    <submittedName>
        <fullName evidence="2">Uncharacterized protein</fullName>
    </submittedName>
</protein>
<accession>A0A834PG39</accession>
<proteinExistence type="predicted"/>
<organism evidence="2 3">
    <name type="scientific">Vespula pensylvanica</name>
    <name type="common">Western yellow jacket</name>
    <name type="synonym">Wasp</name>
    <dbReference type="NCBI Taxonomy" id="30213"/>
    <lineage>
        <taxon>Eukaryota</taxon>
        <taxon>Metazoa</taxon>
        <taxon>Ecdysozoa</taxon>
        <taxon>Arthropoda</taxon>
        <taxon>Hexapoda</taxon>
        <taxon>Insecta</taxon>
        <taxon>Pterygota</taxon>
        <taxon>Neoptera</taxon>
        <taxon>Endopterygota</taxon>
        <taxon>Hymenoptera</taxon>
        <taxon>Apocrita</taxon>
        <taxon>Aculeata</taxon>
        <taxon>Vespoidea</taxon>
        <taxon>Vespidae</taxon>
        <taxon>Vespinae</taxon>
        <taxon>Vespula</taxon>
    </lineage>
</organism>
<sequence length="284" mass="32294">MDFAVALECWIVDRRSVNDPYLDTVTSCPVPSNTYFTEMGLVEREANMQDLNVSRPGRSRDLFGVQLERLRERNRSIPSRFKGKVKLLLTAFLKFRFNDLSLTYPLTKPQSTKQNFGISKIPFGTSLLCHYALKNLHNFVIINHAQRRMFGAFSQLKSTFACANLPRTRWAYVADTRVTSLLLEAERRKLAVLQRELQVALAEGGSVKVKEKQRQELLHAISKIQGQHEQLDKEYRIHAAGVLLCNSRGSGKATSLRCISGVQLQTSPLRPGSGTLFRRAVRKW</sequence>
<gene>
    <name evidence="2" type="ORF">H0235_001559</name>
</gene>